<dbReference type="Gene3D" id="3.40.1310.30">
    <property type="match status" value="1"/>
</dbReference>
<dbReference type="GO" id="GO:0003916">
    <property type="term" value="F:DNA topoisomerase activity"/>
    <property type="evidence" value="ECO:0007669"/>
    <property type="project" value="InterPro"/>
</dbReference>
<sequence>MNQKKTTPNTSTKDGRYRNWTIVVYPDSAPEDWRNNFDGMVWIESPLHDKDINPDGTPKKPHWHILLVFDGKKSYAQVKTLADLINGASPQYVQNLTGMVRYLAHIDNPEKAQYKKSDIIGHGIDISKYIESPEEFDELMMAIEIFCEENHVVEYADLIRRARGFEGWHRCVSTHTIHFKAFLTSLRHMPAPTAEKTDPAELAEEVLPKN</sequence>
<dbReference type="EMBL" id="LN852736">
    <property type="protein sequence ID" value="CRY93675.1"/>
    <property type="molecule type" value="Genomic_DNA"/>
</dbReference>
<dbReference type="GO" id="GO:0006260">
    <property type="term" value="P:DNA replication"/>
    <property type="evidence" value="ECO:0007669"/>
    <property type="project" value="InterPro"/>
</dbReference>
<proteinExistence type="predicted"/>
<accession>A0A0H5PWW6</accession>
<protein>
    <recommendedName>
        <fullName evidence="1">Plasmid replication protein origin binding domain-containing protein</fullName>
    </recommendedName>
</protein>
<geneLocation type="plasmid" evidence="2">
    <name>pRGFK0043</name>
</geneLocation>
<dbReference type="GO" id="GO:0003677">
    <property type="term" value="F:DNA binding"/>
    <property type="evidence" value="ECO:0007669"/>
    <property type="project" value="InterPro"/>
</dbReference>
<dbReference type="AlphaFoldDB" id="A0A0H5PWW6"/>
<feature type="domain" description="Plasmid replication protein origin binding" evidence="1">
    <location>
        <begin position="13"/>
        <end position="126"/>
    </location>
</feature>
<dbReference type="Pfam" id="PF01719">
    <property type="entry name" value="Rep_OBD"/>
    <property type="match status" value="1"/>
</dbReference>
<reference evidence="2" key="2">
    <citation type="submission" date="2015-07" db="EMBL/GenBank/DDBJ databases">
        <title>Plasmids, circular viruses and viroids from rat gut.</title>
        <authorList>
            <person name="Jorgensen T.J."/>
            <person name="Hansen M.A."/>
            <person name="Xu Z."/>
            <person name="Tabak M.A."/>
            <person name="Sorensen S.J."/>
            <person name="Hansen L.H."/>
        </authorList>
    </citation>
    <scope>NUCLEOTIDE SEQUENCE</scope>
    <source>
        <plasmid evidence="2">pRGFK0043</plasmid>
    </source>
</reference>
<evidence type="ECO:0000259" key="1">
    <source>
        <dbReference type="Pfam" id="PF01719"/>
    </source>
</evidence>
<evidence type="ECO:0000313" key="2">
    <source>
        <dbReference type="EMBL" id="CRY93675.1"/>
    </source>
</evidence>
<name>A0A0H5PWW6_9ZZZZ</name>
<dbReference type="InterPro" id="IPR002631">
    <property type="entry name" value="Plasmid_rep_OBD"/>
</dbReference>
<keyword evidence="2" id="KW-0614">Plasmid</keyword>
<reference evidence="2" key="1">
    <citation type="submission" date="2015-06" db="EMBL/GenBank/DDBJ databases">
        <authorList>
            <person name="Joergensen T."/>
        </authorList>
    </citation>
    <scope>NUCLEOTIDE SEQUENCE</scope>
    <source>
        <plasmid evidence="2">pRGFK0043</plasmid>
    </source>
</reference>
<organism evidence="2">
    <name type="scientific">uncultured prokaryote</name>
    <dbReference type="NCBI Taxonomy" id="198431"/>
    <lineage>
        <taxon>unclassified sequences</taxon>
        <taxon>environmental samples</taxon>
    </lineage>
</organism>